<sequence>MPMKCLVEKAEMVVQEMKDMGFARRTIYCYIMMILNYLTGNREKIDALMLEMEEKSINGDQFTLGIRPSAYAAASDIHGMEKIINMTESNPQMVLDFNLLAVLLYMEAGKKDQLYRIWKHYGQTRKVFNKGYMTMMGLLLKLDDVKGAEKTLRNWTSKNLPYDFGLPSSLIDAHCKNGCVEYNQIPKAVEAMKKQSLFVHLDGRPERNSGYLCGIYGRKGRRGRANTEEITRNKKTLSRFLRSLWKTSKSHAICFNDQPLYSPDIETQIAQIFDARITAS</sequence>
<gene>
    <name evidence="1" type="ORF">KPL71_005701</name>
</gene>
<dbReference type="Proteomes" id="UP000829398">
    <property type="component" value="Chromosome 2"/>
</dbReference>
<protein>
    <submittedName>
        <fullName evidence="1">Pentatricopeptide repeat-containing protein</fullName>
    </submittedName>
</protein>
<comment type="caution">
    <text evidence="1">The sequence shown here is derived from an EMBL/GenBank/DDBJ whole genome shotgun (WGS) entry which is preliminary data.</text>
</comment>
<evidence type="ECO:0000313" key="2">
    <source>
        <dbReference type="Proteomes" id="UP000829398"/>
    </source>
</evidence>
<reference evidence="2" key="1">
    <citation type="journal article" date="2023" name="Hortic. Res.">
        <title>A chromosome-level phased genome enabling allele-level studies in sweet orange: a case study on citrus Huanglongbing tolerance.</title>
        <authorList>
            <person name="Wu B."/>
            <person name="Yu Q."/>
            <person name="Deng Z."/>
            <person name="Duan Y."/>
            <person name="Luo F."/>
            <person name="Gmitter F. Jr."/>
        </authorList>
    </citation>
    <scope>NUCLEOTIDE SEQUENCE [LARGE SCALE GENOMIC DNA]</scope>
    <source>
        <strain evidence="2">cv. Valencia</strain>
    </source>
</reference>
<dbReference type="EMBL" id="CM039171">
    <property type="protein sequence ID" value="KAH9796962.1"/>
    <property type="molecule type" value="Genomic_DNA"/>
</dbReference>
<keyword evidence="2" id="KW-1185">Reference proteome</keyword>
<accession>A0ACB8NGH5</accession>
<proteinExistence type="predicted"/>
<name>A0ACB8NGH5_CITSI</name>
<evidence type="ECO:0000313" key="1">
    <source>
        <dbReference type="EMBL" id="KAH9796962.1"/>
    </source>
</evidence>
<organism evidence="1 2">
    <name type="scientific">Citrus sinensis</name>
    <name type="common">Sweet orange</name>
    <name type="synonym">Citrus aurantium var. sinensis</name>
    <dbReference type="NCBI Taxonomy" id="2711"/>
    <lineage>
        <taxon>Eukaryota</taxon>
        <taxon>Viridiplantae</taxon>
        <taxon>Streptophyta</taxon>
        <taxon>Embryophyta</taxon>
        <taxon>Tracheophyta</taxon>
        <taxon>Spermatophyta</taxon>
        <taxon>Magnoliopsida</taxon>
        <taxon>eudicotyledons</taxon>
        <taxon>Gunneridae</taxon>
        <taxon>Pentapetalae</taxon>
        <taxon>rosids</taxon>
        <taxon>malvids</taxon>
        <taxon>Sapindales</taxon>
        <taxon>Rutaceae</taxon>
        <taxon>Aurantioideae</taxon>
        <taxon>Citrus</taxon>
    </lineage>
</organism>